<protein>
    <submittedName>
        <fullName evidence="4">Uncharacterized protein</fullName>
    </submittedName>
</protein>
<keyword evidence="2" id="KW-0274">FAD</keyword>
<reference evidence="4 5" key="1">
    <citation type="submission" date="2024-01" db="EMBL/GenBank/DDBJ databases">
        <authorList>
            <person name="Allen C."/>
            <person name="Tagirdzhanova G."/>
        </authorList>
    </citation>
    <scope>NUCLEOTIDE SEQUENCE [LARGE SCALE GENOMIC DNA]</scope>
</reference>
<accession>A0ABP0BHD0</accession>
<evidence type="ECO:0000256" key="3">
    <source>
        <dbReference type="ARBA" id="ARBA00023002"/>
    </source>
</evidence>
<evidence type="ECO:0000313" key="4">
    <source>
        <dbReference type="EMBL" id="CAK7219010.1"/>
    </source>
</evidence>
<proteinExistence type="predicted"/>
<gene>
    <name evidence="4" type="ORF">SEUCBS140593_003748</name>
</gene>
<evidence type="ECO:0000313" key="5">
    <source>
        <dbReference type="Proteomes" id="UP001642482"/>
    </source>
</evidence>
<sequence length="515" mass="57414">RVYEFLRTQDSVSVAEFSDVKLELKPDDIFCGLFSATHMTRYLEDYARSHEYAGSTLEDRILFNSRVKSVKKAEEGLWHVELDGSGGPTTFLRATKVIDASGITTEPEMPDIPKITAFKGIKMHMKDLATSDLITNAACNRIAVIGGAKSGADASYSAARAGKTVYWIIRKSGNGPCWYSPAHTSPPFQSPDEPLLSRILFNILASHFVKDTFFVRLLNRTAIGRGIIRFLWHSIEGDFRKRANFDRPDPLGNGFKNLEPDTPLFWANDNTGVEQREDFFDTIAENVKIIRQDIARMDADGVVLVDGTRIAVDTVICGTGWQQTPGHYDPQTALSLGLPVPCSLGPAATVDRDKWEALEAAADKVVLTRFPILADPPPFFKKVPKMTPYRLYQSIVPIHDSSIVFLGRISVINAWRVAEAQSLWAVAALDGRMHAMHSTAAMEKEVAETVVWCRRRYLNKGQLANWFLWDCVSYTDRLLEELGLKSHLGKEGMLSPCRAKSLSGLVDEYRAKHSG</sequence>
<evidence type="ECO:0000256" key="1">
    <source>
        <dbReference type="ARBA" id="ARBA00022630"/>
    </source>
</evidence>
<name>A0ABP0BHD0_9PEZI</name>
<dbReference type="EMBL" id="CAWUHD010000029">
    <property type="protein sequence ID" value="CAK7219010.1"/>
    <property type="molecule type" value="Genomic_DNA"/>
</dbReference>
<comment type="caution">
    <text evidence="4">The sequence shown here is derived from an EMBL/GenBank/DDBJ whole genome shotgun (WGS) entry which is preliminary data.</text>
</comment>
<keyword evidence="3" id="KW-0560">Oxidoreductase</keyword>
<feature type="non-terminal residue" evidence="4">
    <location>
        <position position="1"/>
    </location>
</feature>
<dbReference type="Proteomes" id="UP001642482">
    <property type="component" value="Unassembled WGS sequence"/>
</dbReference>
<dbReference type="InterPro" id="IPR036188">
    <property type="entry name" value="FAD/NAD-bd_sf"/>
</dbReference>
<dbReference type="PANTHER" id="PTHR23023">
    <property type="entry name" value="DIMETHYLANILINE MONOOXYGENASE"/>
    <property type="match status" value="1"/>
</dbReference>
<dbReference type="Gene3D" id="3.50.50.60">
    <property type="entry name" value="FAD/NAD(P)-binding domain"/>
    <property type="match status" value="3"/>
</dbReference>
<keyword evidence="5" id="KW-1185">Reference proteome</keyword>
<dbReference type="InterPro" id="IPR050346">
    <property type="entry name" value="FMO-like"/>
</dbReference>
<organism evidence="4 5">
    <name type="scientific">Sporothrix eucalyptigena</name>
    <dbReference type="NCBI Taxonomy" id="1812306"/>
    <lineage>
        <taxon>Eukaryota</taxon>
        <taxon>Fungi</taxon>
        <taxon>Dikarya</taxon>
        <taxon>Ascomycota</taxon>
        <taxon>Pezizomycotina</taxon>
        <taxon>Sordariomycetes</taxon>
        <taxon>Sordariomycetidae</taxon>
        <taxon>Ophiostomatales</taxon>
        <taxon>Ophiostomataceae</taxon>
        <taxon>Sporothrix</taxon>
    </lineage>
</organism>
<dbReference type="SUPFAM" id="SSF51905">
    <property type="entry name" value="FAD/NAD(P)-binding domain"/>
    <property type="match status" value="2"/>
</dbReference>
<evidence type="ECO:0000256" key="2">
    <source>
        <dbReference type="ARBA" id="ARBA00022827"/>
    </source>
</evidence>
<keyword evidence="1" id="KW-0285">Flavoprotein</keyword>
<dbReference type="Pfam" id="PF13738">
    <property type="entry name" value="Pyr_redox_3"/>
    <property type="match status" value="1"/>
</dbReference>